<feature type="transmembrane region" description="Helical" evidence="1">
    <location>
        <begin position="149"/>
        <end position="170"/>
    </location>
</feature>
<feature type="transmembrane region" description="Helical" evidence="1">
    <location>
        <begin position="43"/>
        <end position="69"/>
    </location>
</feature>
<evidence type="ECO:0000256" key="1">
    <source>
        <dbReference type="SAM" id="Phobius"/>
    </source>
</evidence>
<accession>A0A6B3N4A8</accession>
<evidence type="ECO:0000313" key="2">
    <source>
        <dbReference type="EMBL" id="NER26343.1"/>
    </source>
</evidence>
<sequence length="246" mass="25010">MGGVVAGIMVIGGAGAMAGAGVAAGAMAGAAAGAMAGAAAVGVFRAVVVVVAVAGAIVFAGAVGVAMAGSGSGDVGVACGVAVVFTLAMAGAVVRAVRLGAVFAVALTVAVGVAVGAIVVLAPGVPVTGAFAGFGLGAWYRLKNFKKDWVRFFAVLAFPWFCWFPIVGVFATLTLNRILIRLALLNFPAWQQTLLIEMFLCVICIFSWWQGKHLEEMSRNPLQGSVLESALKTRNGRHLINSNPYN</sequence>
<feature type="transmembrane region" description="Helical" evidence="1">
    <location>
        <begin position="190"/>
        <end position="209"/>
    </location>
</feature>
<dbReference type="AlphaFoldDB" id="A0A6B3N4A8"/>
<name>A0A6B3N4A8_9CYAN</name>
<comment type="caution">
    <text evidence="2">The sequence shown here is derived from an EMBL/GenBank/DDBJ whole genome shotgun (WGS) entry which is preliminary data.</text>
</comment>
<feature type="transmembrane region" description="Helical" evidence="1">
    <location>
        <begin position="101"/>
        <end position="119"/>
    </location>
</feature>
<keyword evidence="1" id="KW-1133">Transmembrane helix</keyword>
<feature type="transmembrane region" description="Helical" evidence="1">
    <location>
        <begin position="6"/>
        <end position="31"/>
    </location>
</feature>
<feature type="transmembrane region" description="Helical" evidence="1">
    <location>
        <begin position="125"/>
        <end position="142"/>
    </location>
</feature>
<dbReference type="EMBL" id="JAAHFQ010000020">
    <property type="protein sequence ID" value="NER26343.1"/>
    <property type="molecule type" value="Genomic_DNA"/>
</dbReference>
<feature type="transmembrane region" description="Helical" evidence="1">
    <location>
        <begin position="75"/>
        <end position="94"/>
    </location>
</feature>
<reference evidence="2" key="1">
    <citation type="submission" date="2019-11" db="EMBL/GenBank/DDBJ databases">
        <title>Genomic insights into an expanded diversity of filamentous marine cyanobacteria reveals the extraordinary biosynthetic potential of Moorea and Okeania.</title>
        <authorList>
            <person name="Ferreira Leao T."/>
            <person name="Wang M."/>
            <person name="Moss N."/>
            <person name="Da Silva R."/>
            <person name="Sanders J."/>
            <person name="Nurk S."/>
            <person name="Gurevich A."/>
            <person name="Humphrey G."/>
            <person name="Reher R."/>
            <person name="Zhu Q."/>
            <person name="Belda-Ferre P."/>
            <person name="Glukhov E."/>
            <person name="Rex R."/>
            <person name="Dorrestein P.C."/>
            <person name="Knight R."/>
            <person name="Pevzner P."/>
            <person name="Gerwick W.H."/>
            <person name="Gerwick L."/>
        </authorList>
    </citation>
    <scope>NUCLEOTIDE SEQUENCE</scope>
    <source>
        <strain evidence="2">SIO1C4</strain>
    </source>
</reference>
<keyword evidence="1" id="KW-0812">Transmembrane</keyword>
<proteinExistence type="predicted"/>
<organism evidence="2">
    <name type="scientific">Symploca sp. SIO1C4</name>
    <dbReference type="NCBI Taxonomy" id="2607765"/>
    <lineage>
        <taxon>Bacteria</taxon>
        <taxon>Bacillati</taxon>
        <taxon>Cyanobacteriota</taxon>
        <taxon>Cyanophyceae</taxon>
        <taxon>Coleofasciculales</taxon>
        <taxon>Coleofasciculaceae</taxon>
        <taxon>Symploca</taxon>
    </lineage>
</organism>
<gene>
    <name evidence="2" type="ORF">F6J89_01460</name>
</gene>
<keyword evidence="1" id="KW-0472">Membrane</keyword>
<protein>
    <submittedName>
        <fullName evidence="2">Uncharacterized protein</fullName>
    </submittedName>
</protein>